<dbReference type="InterPro" id="IPR023214">
    <property type="entry name" value="HAD_sf"/>
</dbReference>
<dbReference type="InterPro" id="IPR008250">
    <property type="entry name" value="ATPase_P-typ_transduc_dom_A_sf"/>
</dbReference>
<reference evidence="18 19" key="1">
    <citation type="submission" date="2015-06" db="EMBL/GenBank/DDBJ databases">
        <title>New insights into the roles of widespread benthic archaea in carbon and nitrogen cycling.</title>
        <authorList>
            <person name="Lazar C.S."/>
            <person name="Baker B.J."/>
            <person name="Seitz K.W."/>
            <person name="Hyde A.S."/>
            <person name="Dick G.J."/>
            <person name="Hinrichs K.-U."/>
            <person name="Teske A.P."/>
        </authorList>
    </citation>
    <scope>NUCLEOTIDE SEQUENCE [LARGE SCALE GENOMIC DNA]</scope>
    <source>
        <strain evidence="18">SG8-32-1</strain>
    </source>
</reference>
<keyword evidence="11" id="KW-1278">Translocase</keyword>
<dbReference type="EMBL" id="LFWU01000054">
    <property type="protein sequence ID" value="KON32745.1"/>
    <property type="molecule type" value="Genomic_DNA"/>
</dbReference>
<evidence type="ECO:0000256" key="11">
    <source>
        <dbReference type="ARBA" id="ARBA00022967"/>
    </source>
</evidence>
<dbReference type="PANTHER" id="PTHR43520:SF8">
    <property type="entry name" value="P-TYPE CU(+) TRANSPORTER"/>
    <property type="match status" value="1"/>
</dbReference>
<dbReference type="InterPro" id="IPR023298">
    <property type="entry name" value="ATPase_P-typ_TM_dom_sf"/>
</dbReference>
<evidence type="ECO:0000256" key="7">
    <source>
        <dbReference type="ARBA" id="ARBA00022741"/>
    </source>
</evidence>
<dbReference type="FunFam" id="3.40.50.1000:FF:000333">
    <property type="entry name" value="Copper-transporting ATPase 2"/>
    <property type="match status" value="1"/>
</dbReference>
<dbReference type="GO" id="GO:0005507">
    <property type="term" value="F:copper ion binding"/>
    <property type="evidence" value="ECO:0007669"/>
    <property type="project" value="InterPro"/>
</dbReference>
<keyword evidence="7" id="KW-0547">Nucleotide-binding</keyword>
<dbReference type="NCBIfam" id="TIGR01494">
    <property type="entry name" value="ATPase_P-type"/>
    <property type="match status" value="2"/>
</dbReference>
<comment type="similarity">
    <text evidence="2">Belongs to the cation transport ATPase (P-type) (TC 3.A.3) family. Type IB subfamily.</text>
</comment>
<dbReference type="InterPro" id="IPR006121">
    <property type="entry name" value="HMA_dom"/>
</dbReference>
<dbReference type="CDD" id="cd02094">
    <property type="entry name" value="P-type_ATPase_Cu-like"/>
    <property type="match status" value="1"/>
</dbReference>
<dbReference type="Gene3D" id="3.40.50.1000">
    <property type="entry name" value="HAD superfamily/HAD-like"/>
    <property type="match status" value="1"/>
</dbReference>
<evidence type="ECO:0000256" key="5">
    <source>
        <dbReference type="ARBA" id="ARBA00022723"/>
    </source>
</evidence>
<evidence type="ECO:0000256" key="14">
    <source>
        <dbReference type="ARBA" id="ARBA00023065"/>
    </source>
</evidence>
<dbReference type="SUPFAM" id="SSF81665">
    <property type="entry name" value="Calcium ATPase, transmembrane domain M"/>
    <property type="match status" value="1"/>
</dbReference>
<evidence type="ECO:0000259" key="17">
    <source>
        <dbReference type="PROSITE" id="PS50846"/>
    </source>
</evidence>
<dbReference type="Gene3D" id="3.40.1110.10">
    <property type="entry name" value="Calcium-transporting ATPase, cytoplasmic domain N"/>
    <property type="match status" value="1"/>
</dbReference>
<dbReference type="NCBIfam" id="TIGR01525">
    <property type="entry name" value="ATPase-IB_hvy"/>
    <property type="match status" value="1"/>
</dbReference>
<evidence type="ECO:0000256" key="2">
    <source>
        <dbReference type="ARBA" id="ARBA00006024"/>
    </source>
</evidence>
<dbReference type="InterPro" id="IPR027256">
    <property type="entry name" value="P-typ_ATPase_IB"/>
</dbReference>
<dbReference type="InterPro" id="IPR059000">
    <property type="entry name" value="ATPase_P-type_domA"/>
</dbReference>
<dbReference type="PROSITE" id="PS50846">
    <property type="entry name" value="HMA_2"/>
    <property type="match status" value="2"/>
</dbReference>
<feature type="transmembrane region" description="Helical" evidence="16">
    <location>
        <begin position="258"/>
        <end position="276"/>
    </location>
</feature>
<evidence type="ECO:0000256" key="13">
    <source>
        <dbReference type="ARBA" id="ARBA00023008"/>
    </source>
</evidence>
<evidence type="ECO:0000313" key="18">
    <source>
        <dbReference type="EMBL" id="KON32745.1"/>
    </source>
</evidence>
<dbReference type="GO" id="GO:0055070">
    <property type="term" value="P:copper ion homeostasis"/>
    <property type="evidence" value="ECO:0007669"/>
    <property type="project" value="TreeGrafter"/>
</dbReference>
<dbReference type="GO" id="GO:0016887">
    <property type="term" value="F:ATP hydrolysis activity"/>
    <property type="evidence" value="ECO:0007669"/>
    <property type="project" value="InterPro"/>
</dbReference>
<evidence type="ECO:0000256" key="12">
    <source>
        <dbReference type="ARBA" id="ARBA00022989"/>
    </source>
</evidence>
<keyword evidence="3" id="KW-0813">Transport</keyword>
<feature type="transmembrane region" description="Helical" evidence="16">
    <location>
        <begin position="162"/>
        <end position="180"/>
    </location>
</feature>
<dbReference type="InterPro" id="IPR036163">
    <property type="entry name" value="HMA_dom_sf"/>
</dbReference>
<dbReference type="PROSITE" id="PS01047">
    <property type="entry name" value="HMA_1"/>
    <property type="match status" value="1"/>
</dbReference>
<feature type="transmembrane region" description="Helical" evidence="16">
    <location>
        <begin position="790"/>
        <end position="811"/>
    </location>
</feature>
<feature type="transmembrane region" description="Helical" evidence="16">
    <location>
        <begin position="234"/>
        <end position="252"/>
    </location>
</feature>
<keyword evidence="8" id="KW-0187">Copper transport</keyword>
<dbReference type="PROSITE" id="PS00154">
    <property type="entry name" value="ATPASE_E1_E2"/>
    <property type="match status" value="1"/>
</dbReference>
<comment type="caution">
    <text evidence="18">The sequence shown here is derived from an EMBL/GenBank/DDBJ whole genome shotgun (WGS) entry which is preliminary data.</text>
</comment>
<feature type="transmembrane region" description="Helical" evidence="16">
    <location>
        <begin position="438"/>
        <end position="459"/>
    </location>
</feature>
<dbReference type="NCBIfam" id="TIGR01511">
    <property type="entry name" value="ATPase-IB1_Cu"/>
    <property type="match status" value="1"/>
</dbReference>
<dbReference type="InterPro" id="IPR044492">
    <property type="entry name" value="P_typ_ATPase_HD_dom"/>
</dbReference>
<evidence type="ECO:0000256" key="4">
    <source>
        <dbReference type="ARBA" id="ARBA00022692"/>
    </source>
</evidence>
<dbReference type="Gene3D" id="3.30.70.100">
    <property type="match status" value="2"/>
</dbReference>
<keyword evidence="5" id="KW-0479">Metal-binding</keyword>
<dbReference type="PATRIC" id="fig|1685124.3.peg.449"/>
<gene>
    <name evidence="18" type="ORF">AC477_02490</name>
</gene>
<dbReference type="InterPro" id="IPR023299">
    <property type="entry name" value="ATPase_P-typ_cyto_dom_N"/>
</dbReference>
<dbReference type="InterPro" id="IPR017969">
    <property type="entry name" value="Heavy-metal-associated_CS"/>
</dbReference>
<sequence>MEKEEKKRLVLDIGGMLCVTCAQTIEKRLPKINGVIYATINFAAEKAIIDYYPSKVNQKTIEDAISEVGYNVVHQNVTLKIRGMHCAVCAQTIEKALRQKEGIYRAVVNFALETATIEFNQAQISLETIKKVIRDVGYEVIESEGGVEDTKQKERAQEIRSLKIKLAFSVIMAIPVMIYSNARFLPFALPLLPVENFVPLLLFVLTTPVHFIVGHSFFTGALKAIRNKNPNMDVLVTIGTSAAYFYSVFITFFGTGNLYYSTAVMLMAFLTLGRLLEATAKGKTSAAIRKLMGLRAKTAHLIREGIEVEVPVEDVQVGDILVVKPGEKIPVDGLVTEGYSGVDEKVITGESIPVEKKIGDSVVGATLNKTGVLKFKATKVGADTVLAQIIQMVENALGSKAPIQRLVDIVSSYFVPAVMITATVSFIFWLMLGLGFTFALTVFIAVLIIACPCAMGLATPTAIMVGVGKGAENGVLIKSGEALETAHKLKTVVFDKTGTLTKGEPEVTDIITIASLVRDQKKVKKLSEDELLTFAAIAEKNSEHPLGEAIVRRAREQNLTIVDPELFNALPGYGVEVKHAGNSILLGNRKLMEKNKIDINLLNEKMRLLEQDGKTAMLVAVDSKVAGLIAVADTLTEYSLEAVRTLQRMGLEVVMLTGDNDRTAKAIAKQVGVDRVFAEVLPSDKASKIKRLQNEDKVVAMVGDGINDAPALAQADIGIAVGSGTDVAMETGDIVLVKNDLRDVVTSIQLSRATLIKIKQGLFWAFAYNIALIPVAAGILYPFFGILLDPVFGAAAMAFSSVSVVTNASLLRKFKPKLE</sequence>
<dbReference type="SFLD" id="SFLDF00027">
    <property type="entry name" value="p-type_atpase"/>
    <property type="match status" value="1"/>
</dbReference>
<dbReference type="GO" id="GO:0016020">
    <property type="term" value="C:membrane"/>
    <property type="evidence" value="ECO:0007669"/>
    <property type="project" value="InterPro"/>
</dbReference>
<evidence type="ECO:0000256" key="8">
    <source>
        <dbReference type="ARBA" id="ARBA00022796"/>
    </source>
</evidence>
<feature type="transmembrane region" description="Helical" evidence="16">
    <location>
        <begin position="200"/>
        <end position="222"/>
    </location>
</feature>
<dbReference type="PRINTS" id="PR00119">
    <property type="entry name" value="CATATPASE"/>
</dbReference>
<evidence type="ECO:0000256" key="10">
    <source>
        <dbReference type="ARBA" id="ARBA00022842"/>
    </source>
</evidence>
<dbReference type="CDD" id="cd00371">
    <property type="entry name" value="HMA"/>
    <property type="match status" value="2"/>
</dbReference>
<dbReference type="NCBIfam" id="TIGR00003">
    <property type="entry name" value="copper ion binding protein"/>
    <property type="match status" value="2"/>
</dbReference>
<dbReference type="GO" id="GO:0005524">
    <property type="term" value="F:ATP binding"/>
    <property type="evidence" value="ECO:0007669"/>
    <property type="project" value="UniProtKB-KW"/>
</dbReference>
<dbReference type="SUPFAM" id="SSF56784">
    <property type="entry name" value="HAD-like"/>
    <property type="match status" value="1"/>
</dbReference>
<feature type="transmembrane region" description="Helical" evidence="16">
    <location>
        <begin position="413"/>
        <end position="432"/>
    </location>
</feature>
<keyword evidence="13" id="KW-0186">Copper</keyword>
<evidence type="ECO:0000313" key="19">
    <source>
        <dbReference type="Proteomes" id="UP000037237"/>
    </source>
</evidence>
<keyword evidence="12 16" id="KW-1133">Transmembrane helix</keyword>
<organism evidence="18 19">
    <name type="scientific">miscellaneous Crenarchaeota group-1 archaeon SG8-32-1</name>
    <dbReference type="NCBI Taxonomy" id="1685124"/>
    <lineage>
        <taxon>Archaea</taxon>
        <taxon>Candidatus Bathyarchaeota</taxon>
        <taxon>MCG-1</taxon>
    </lineage>
</organism>
<dbReference type="FunFam" id="3.30.70.100:FF:000001">
    <property type="entry name" value="ATPase copper transporting beta"/>
    <property type="match status" value="1"/>
</dbReference>
<dbReference type="Pfam" id="PF00702">
    <property type="entry name" value="Hydrolase"/>
    <property type="match status" value="1"/>
</dbReference>
<dbReference type="Pfam" id="PF00403">
    <property type="entry name" value="HMA"/>
    <property type="match status" value="2"/>
</dbReference>
<keyword evidence="10" id="KW-0460">Magnesium</keyword>
<dbReference type="AlphaFoldDB" id="A0A0M0BWI6"/>
<dbReference type="PRINTS" id="PR00943">
    <property type="entry name" value="CUATPASE"/>
</dbReference>
<protein>
    <recommendedName>
        <fullName evidence="17">HMA domain-containing protein</fullName>
    </recommendedName>
</protein>
<dbReference type="SUPFAM" id="SSF81653">
    <property type="entry name" value="Calcium ATPase, transduction domain A"/>
    <property type="match status" value="1"/>
</dbReference>
<dbReference type="InterPro" id="IPR018303">
    <property type="entry name" value="ATPase_P-typ_P_site"/>
</dbReference>
<dbReference type="SFLD" id="SFLDS00003">
    <property type="entry name" value="Haloacid_Dehalogenase"/>
    <property type="match status" value="1"/>
</dbReference>
<keyword evidence="9" id="KW-0067">ATP-binding</keyword>
<feature type="domain" description="HMA" evidence="17">
    <location>
        <begin position="75"/>
        <end position="141"/>
    </location>
</feature>
<dbReference type="Proteomes" id="UP000037237">
    <property type="component" value="Unassembled WGS sequence"/>
</dbReference>
<accession>A0A0M0BWI6</accession>
<comment type="subcellular location">
    <subcellularLocation>
        <location evidence="1">Endomembrane system</location>
        <topology evidence="1">Multi-pass membrane protein</topology>
    </subcellularLocation>
</comment>
<keyword evidence="14" id="KW-0406">Ion transport</keyword>
<dbReference type="PANTHER" id="PTHR43520">
    <property type="entry name" value="ATP7, ISOFORM B"/>
    <property type="match status" value="1"/>
</dbReference>
<dbReference type="InterPro" id="IPR006122">
    <property type="entry name" value="HMA_Cu_ion-bd"/>
</dbReference>
<dbReference type="SUPFAM" id="SSF55008">
    <property type="entry name" value="HMA, heavy metal-associated domain"/>
    <property type="match status" value="2"/>
</dbReference>
<keyword evidence="6" id="KW-0677">Repeat</keyword>
<evidence type="ECO:0000256" key="9">
    <source>
        <dbReference type="ARBA" id="ARBA00022840"/>
    </source>
</evidence>
<evidence type="ECO:0000256" key="6">
    <source>
        <dbReference type="ARBA" id="ARBA00022737"/>
    </source>
</evidence>
<dbReference type="GO" id="GO:0012505">
    <property type="term" value="C:endomembrane system"/>
    <property type="evidence" value="ECO:0007669"/>
    <property type="project" value="UniProtKB-SubCell"/>
</dbReference>
<keyword evidence="4 16" id="KW-0812">Transmembrane</keyword>
<evidence type="ECO:0000256" key="1">
    <source>
        <dbReference type="ARBA" id="ARBA00004127"/>
    </source>
</evidence>
<name>A0A0M0BWI6_9ARCH</name>
<dbReference type="Pfam" id="PF00122">
    <property type="entry name" value="E1-E2_ATPase"/>
    <property type="match status" value="1"/>
</dbReference>
<keyword evidence="15 16" id="KW-0472">Membrane</keyword>
<evidence type="ECO:0000256" key="3">
    <source>
        <dbReference type="ARBA" id="ARBA00022448"/>
    </source>
</evidence>
<dbReference type="InterPro" id="IPR001757">
    <property type="entry name" value="P_typ_ATPase"/>
</dbReference>
<proteinExistence type="inferred from homology"/>
<evidence type="ECO:0000256" key="16">
    <source>
        <dbReference type="SAM" id="Phobius"/>
    </source>
</evidence>
<dbReference type="Gene3D" id="2.70.150.10">
    <property type="entry name" value="Calcium-transporting ATPase, cytoplasmic transduction domain A"/>
    <property type="match status" value="1"/>
</dbReference>
<dbReference type="FunFam" id="3.30.70.100:FF:000005">
    <property type="entry name" value="Copper-exporting P-type ATPase A"/>
    <property type="match status" value="1"/>
</dbReference>
<evidence type="ECO:0000256" key="15">
    <source>
        <dbReference type="ARBA" id="ARBA00023136"/>
    </source>
</evidence>
<feature type="transmembrane region" description="Helical" evidence="16">
    <location>
        <begin position="762"/>
        <end position="784"/>
    </location>
</feature>
<dbReference type="SFLD" id="SFLDG00002">
    <property type="entry name" value="C1.7:_P-type_atpase_like"/>
    <property type="match status" value="1"/>
</dbReference>
<dbReference type="FunFam" id="2.70.150.10:FF:000002">
    <property type="entry name" value="Copper-transporting ATPase 1, putative"/>
    <property type="match status" value="1"/>
</dbReference>
<dbReference type="GO" id="GO:0043682">
    <property type="term" value="F:P-type divalent copper transporter activity"/>
    <property type="evidence" value="ECO:0007669"/>
    <property type="project" value="TreeGrafter"/>
</dbReference>
<dbReference type="InterPro" id="IPR036412">
    <property type="entry name" value="HAD-like_sf"/>
</dbReference>
<feature type="domain" description="HMA" evidence="17">
    <location>
        <begin position="7"/>
        <end position="73"/>
    </location>
</feature>
<dbReference type="PRINTS" id="PR00942">
    <property type="entry name" value="CUATPASEI"/>
</dbReference>